<gene>
    <name evidence="2" type="ORF">RN001_001640</name>
</gene>
<accession>A0AAN7PG62</accession>
<dbReference type="Proteomes" id="UP001353858">
    <property type="component" value="Unassembled WGS sequence"/>
</dbReference>
<dbReference type="Pfam" id="PF01395">
    <property type="entry name" value="PBP_GOBP"/>
    <property type="match status" value="1"/>
</dbReference>
<dbReference type="InterPro" id="IPR036728">
    <property type="entry name" value="PBP_GOBP_sf"/>
</dbReference>
<comment type="caution">
    <text evidence="2">The sequence shown here is derived from an EMBL/GenBank/DDBJ whole genome shotgun (WGS) entry which is preliminary data.</text>
</comment>
<dbReference type="AlphaFoldDB" id="A0AAN7PG62"/>
<dbReference type="GO" id="GO:0005549">
    <property type="term" value="F:odorant binding"/>
    <property type="evidence" value="ECO:0007669"/>
    <property type="project" value="InterPro"/>
</dbReference>
<keyword evidence="1" id="KW-0732">Signal</keyword>
<dbReference type="SUPFAM" id="SSF47565">
    <property type="entry name" value="Insect pheromone/odorant-binding proteins"/>
    <property type="match status" value="1"/>
</dbReference>
<proteinExistence type="predicted"/>
<dbReference type="Gene3D" id="1.10.238.20">
    <property type="entry name" value="Pheromone/general odorant binding protein domain"/>
    <property type="match status" value="1"/>
</dbReference>
<feature type="signal peptide" evidence="1">
    <location>
        <begin position="1"/>
        <end position="20"/>
    </location>
</feature>
<organism evidence="2 3">
    <name type="scientific">Aquatica leii</name>
    <dbReference type="NCBI Taxonomy" id="1421715"/>
    <lineage>
        <taxon>Eukaryota</taxon>
        <taxon>Metazoa</taxon>
        <taxon>Ecdysozoa</taxon>
        <taxon>Arthropoda</taxon>
        <taxon>Hexapoda</taxon>
        <taxon>Insecta</taxon>
        <taxon>Pterygota</taxon>
        <taxon>Neoptera</taxon>
        <taxon>Endopterygota</taxon>
        <taxon>Coleoptera</taxon>
        <taxon>Polyphaga</taxon>
        <taxon>Elateriformia</taxon>
        <taxon>Elateroidea</taxon>
        <taxon>Lampyridae</taxon>
        <taxon>Luciolinae</taxon>
        <taxon>Aquatica</taxon>
    </lineage>
</organism>
<sequence length="145" mass="16633">MKLFLALILFLNIFSLKTNANAIDVITLSNDAVHHCAVNKEAEEKLKDTVLNPLLPEDDESFIDFYECFCKRLHILDDNGVMDLDVVRIIYSDYIKKKISNSVDAMQLTNDAIEHCEKIPVSKPLGLYAMKRRNCGNKFILERLQ</sequence>
<name>A0AAN7PG62_9COLE</name>
<dbReference type="InterPro" id="IPR006170">
    <property type="entry name" value="PBP/GOBP"/>
</dbReference>
<reference evidence="3" key="1">
    <citation type="submission" date="2023-01" db="EMBL/GenBank/DDBJ databases">
        <title>Key to firefly adult light organ development and bioluminescence: homeobox transcription factors regulate luciferase expression and transportation to peroxisome.</title>
        <authorList>
            <person name="Fu X."/>
        </authorList>
    </citation>
    <scope>NUCLEOTIDE SEQUENCE [LARGE SCALE GENOMIC DNA]</scope>
</reference>
<dbReference type="EMBL" id="JARPUR010000001">
    <property type="protein sequence ID" value="KAK4885369.1"/>
    <property type="molecule type" value="Genomic_DNA"/>
</dbReference>
<feature type="chain" id="PRO_5043026478" evidence="1">
    <location>
        <begin position="21"/>
        <end position="145"/>
    </location>
</feature>
<evidence type="ECO:0000313" key="2">
    <source>
        <dbReference type="EMBL" id="KAK4885369.1"/>
    </source>
</evidence>
<evidence type="ECO:0000313" key="3">
    <source>
        <dbReference type="Proteomes" id="UP001353858"/>
    </source>
</evidence>
<protein>
    <submittedName>
        <fullName evidence="2">Uncharacterized protein</fullName>
    </submittedName>
</protein>
<evidence type="ECO:0000256" key="1">
    <source>
        <dbReference type="SAM" id="SignalP"/>
    </source>
</evidence>
<keyword evidence="3" id="KW-1185">Reference proteome</keyword>